<evidence type="ECO:0000256" key="9">
    <source>
        <dbReference type="ARBA" id="ARBA00023211"/>
    </source>
</evidence>
<keyword evidence="7" id="KW-0460">Magnesium</keyword>
<evidence type="ECO:0000256" key="2">
    <source>
        <dbReference type="ARBA" id="ARBA00001946"/>
    </source>
</evidence>
<dbReference type="InterPro" id="IPR036457">
    <property type="entry name" value="PPM-type-like_dom_sf"/>
</dbReference>
<keyword evidence="14" id="KW-1185">Reference proteome</keyword>
<comment type="caution">
    <text evidence="13">The sequence shown here is derived from an EMBL/GenBank/DDBJ whole genome shotgun (WGS) entry which is preliminary data.</text>
</comment>
<dbReference type="EC" id="3.1.3.16" evidence="4"/>
<evidence type="ECO:0000313" key="14">
    <source>
        <dbReference type="Proteomes" id="UP001630127"/>
    </source>
</evidence>
<comment type="cofactor">
    <cofactor evidence="1">
        <name>Mn(2+)</name>
        <dbReference type="ChEBI" id="CHEBI:29035"/>
    </cofactor>
</comment>
<keyword evidence="8 10" id="KW-0904">Protein phosphatase</keyword>
<dbReference type="InterPro" id="IPR001932">
    <property type="entry name" value="PPM-type_phosphatase-like_dom"/>
</dbReference>
<dbReference type="SMART" id="SM00332">
    <property type="entry name" value="PP2Cc"/>
    <property type="match status" value="1"/>
</dbReference>
<evidence type="ECO:0000256" key="6">
    <source>
        <dbReference type="ARBA" id="ARBA00022801"/>
    </source>
</evidence>
<evidence type="ECO:0000256" key="5">
    <source>
        <dbReference type="ARBA" id="ARBA00022723"/>
    </source>
</evidence>
<evidence type="ECO:0000313" key="13">
    <source>
        <dbReference type="EMBL" id="KAL3521131.1"/>
    </source>
</evidence>
<dbReference type="InterPro" id="IPR015655">
    <property type="entry name" value="PP2C"/>
</dbReference>
<protein>
    <recommendedName>
        <fullName evidence="4">protein-serine/threonine phosphatase</fullName>
        <ecNumber evidence="4">3.1.3.16</ecNumber>
    </recommendedName>
</protein>
<dbReference type="GO" id="GO:0004722">
    <property type="term" value="F:protein serine/threonine phosphatase activity"/>
    <property type="evidence" value="ECO:0007669"/>
    <property type="project" value="UniProtKB-EC"/>
</dbReference>
<evidence type="ECO:0000256" key="11">
    <source>
        <dbReference type="SAM" id="MobiDB-lite"/>
    </source>
</evidence>
<gene>
    <name evidence="13" type="ORF">ACH5RR_019280</name>
</gene>
<dbReference type="EMBL" id="JBJUIK010000008">
    <property type="protein sequence ID" value="KAL3521131.1"/>
    <property type="molecule type" value="Genomic_DNA"/>
</dbReference>
<name>A0ABD2ZP03_9GENT</name>
<keyword evidence="6 10" id="KW-0378">Hydrolase</keyword>
<dbReference type="SUPFAM" id="SSF81606">
    <property type="entry name" value="PP2C-like"/>
    <property type="match status" value="1"/>
</dbReference>
<dbReference type="PANTHER" id="PTHR47992">
    <property type="entry name" value="PROTEIN PHOSPHATASE"/>
    <property type="match status" value="1"/>
</dbReference>
<dbReference type="GO" id="GO:0009788">
    <property type="term" value="P:negative regulation of abscisic acid-activated signaling pathway"/>
    <property type="evidence" value="ECO:0007669"/>
    <property type="project" value="UniProtKB-ARBA"/>
</dbReference>
<feature type="region of interest" description="Disordered" evidence="11">
    <location>
        <begin position="354"/>
        <end position="373"/>
    </location>
</feature>
<dbReference type="AlphaFoldDB" id="A0ABD2ZP03"/>
<evidence type="ECO:0000256" key="3">
    <source>
        <dbReference type="ARBA" id="ARBA00006702"/>
    </source>
</evidence>
<dbReference type="Gene3D" id="3.60.40.10">
    <property type="entry name" value="PPM-type phosphatase domain"/>
    <property type="match status" value="1"/>
</dbReference>
<comment type="cofactor">
    <cofactor evidence="2">
        <name>Mg(2+)</name>
        <dbReference type="ChEBI" id="CHEBI:18420"/>
    </cofactor>
</comment>
<dbReference type="PROSITE" id="PS01032">
    <property type="entry name" value="PPM_1"/>
    <property type="match status" value="1"/>
</dbReference>
<reference evidence="13 14" key="1">
    <citation type="submission" date="2024-11" db="EMBL/GenBank/DDBJ databases">
        <title>A near-complete genome assembly of Cinchona calisaya.</title>
        <authorList>
            <person name="Lian D.C."/>
            <person name="Zhao X.W."/>
            <person name="Wei L."/>
        </authorList>
    </citation>
    <scope>NUCLEOTIDE SEQUENCE [LARGE SCALE GENOMIC DNA]</scope>
    <source>
        <tissue evidence="13">Nenye</tissue>
    </source>
</reference>
<keyword evidence="9" id="KW-0464">Manganese</keyword>
<evidence type="ECO:0000256" key="4">
    <source>
        <dbReference type="ARBA" id="ARBA00013081"/>
    </source>
</evidence>
<dbReference type="Pfam" id="PF00481">
    <property type="entry name" value="PP2C"/>
    <property type="match status" value="1"/>
</dbReference>
<dbReference type="CDD" id="cd00143">
    <property type="entry name" value="PP2Cc"/>
    <property type="match status" value="1"/>
</dbReference>
<evidence type="ECO:0000256" key="8">
    <source>
        <dbReference type="ARBA" id="ARBA00022912"/>
    </source>
</evidence>
<dbReference type="FunFam" id="3.60.40.10:FF:000065">
    <property type="entry name" value="Protein phosphatase 2C 37"/>
    <property type="match status" value="1"/>
</dbReference>
<evidence type="ECO:0000259" key="12">
    <source>
        <dbReference type="PROSITE" id="PS51746"/>
    </source>
</evidence>
<dbReference type="InterPro" id="IPR000222">
    <property type="entry name" value="PP2C_BS"/>
</dbReference>
<organism evidence="13 14">
    <name type="scientific">Cinchona calisaya</name>
    <dbReference type="NCBI Taxonomy" id="153742"/>
    <lineage>
        <taxon>Eukaryota</taxon>
        <taxon>Viridiplantae</taxon>
        <taxon>Streptophyta</taxon>
        <taxon>Embryophyta</taxon>
        <taxon>Tracheophyta</taxon>
        <taxon>Spermatophyta</taxon>
        <taxon>Magnoliopsida</taxon>
        <taxon>eudicotyledons</taxon>
        <taxon>Gunneridae</taxon>
        <taxon>Pentapetalae</taxon>
        <taxon>asterids</taxon>
        <taxon>lamiids</taxon>
        <taxon>Gentianales</taxon>
        <taxon>Rubiaceae</taxon>
        <taxon>Cinchonoideae</taxon>
        <taxon>Cinchoneae</taxon>
        <taxon>Cinchona</taxon>
    </lineage>
</organism>
<dbReference type="GO" id="GO:0046872">
    <property type="term" value="F:metal ion binding"/>
    <property type="evidence" value="ECO:0007669"/>
    <property type="project" value="UniProtKB-KW"/>
</dbReference>
<accession>A0ABD2ZP03</accession>
<dbReference type="PROSITE" id="PS51746">
    <property type="entry name" value="PPM_2"/>
    <property type="match status" value="1"/>
</dbReference>
<sequence length="412" mass="44849">MAGMCCGVNMVGGETETAKPVEPPSSQSARRRRMEIHQQFRFVASDVAVAPPLENGRKRQKVEVVVPLPPRKSSKLAPGSNEDEENKYFAVNGCGCVVSSSSSDRTPKFGMTSVCGRRRDMEDTVAIHPCFSKADSENHSNLHFFGVYDGHGCSHVAMRCKDRMHEIVKEEVETARDSSSWKETMKRSFSRMDREITDWSNAAADVSTSPCRCELRTPQCDAVGSTAVVAVVTPDKIIISNCGDSRAVLCRNGSAIPLSVDHKPDRPDELERIQEAGGRVIYWDGARVLGVLAMSRAIGDNYLKPYVISDPEVTIIDRTNEDDCLILATDGLWDVVSNDTACGVARICLQSRKPASPVRSPGRSCDATENASAGESSDKACADASILLTKLALARHSTDNVSVVVVDLRRNL</sequence>
<dbReference type="Proteomes" id="UP001630127">
    <property type="component" value="Unassembled WGS sequence"/>
</dbReference>
<feature type="domain" description="PPM-type phosphatase" evidence="12">
    <location>
        <begin position="108"/>
        <end position="408"/>
    </location>
</feature>
<evidence type="ECO:0000256" key="10">
    <source>
        <dbReference type="RuleBase" id="RU003465"/>
    </source>
</evidence>
<comment type="similarity">
    <text evidence="3 10">Belongs to the PP2C family.</text>
</comment>
<evidence type="ECO:0000256" key="7">
    <source>
        <dbReference type="ARBA" id="ARBA00022842"/>
    </source>
</evidence>
<evidence type="ECO:0000256" key="1">
    <source>
        <dbReference type="ARBA" id="ARBA00001936"/>
    </source>
</evidence>
<keyword evidence="5" id="KW-0479">Metal-binding</keyword>
<proteinExistence type="inferred from homology"/>